<organism evidence="1 2">
    <name type="scientific">Thermobaculum terrenum (strain ATCC BAA-798 / CCMEE 7001 / YNP1)</name>
    <dbReference type="NCBI Taxonomy" id="525904"/>
    <lineage>
        <taxon>Bacteria</taxon>
        <taxon>Bacillati</taxon>
        <taxon>Chloroflexota</taxon>
        <taxon>Chloroflexia</taxon>
        <taxon>Candidatus Thermobaculales</taxon>
        <taxon>Candidatus Thermobaculaceae</taxon>
        <taxon>Thermobaculum</taxon>
    </lineage>
</organism>
<dbReference type="InterPro" id="IPR017853">
    <property type="entry name" value="GH"/>
</dbReference>
<gene>
    <name evidence="1" type="ordered locus">Tter_2515</name>
</gene>
<dbReference type="KEGG" id="ttr:Tter_2515"/>
<dbReference type="InterPro" id="IPR002252">
    <property type="entry name" value="Glyco_hydro_36"/>
</dbReference>
<dbReference type="eggNOG" id="COG3345">
    <property type="taxonomic scope" value="Bacteria"/>
</dbReference>
<dbReference type="Pfam" id="PF02065">
    <property type="entry name" value="Melibiase"/>
    <property type="match status" value="1"/>
</dbReference>
<dbReference type="GO" id="GO:0016052">
    <property type="term" value="P:carbohydrate catabolic process"/>
    <property type="evidence" value="ECO:0007669"/>
    <property type="project" value="InterPro"/>
</dbReference>
<dbReference type="SUPFAM" id="SSF51445">
    <property type="entry name" value="(Trans)glycosidases"/>
    <property type="match status" value="1"/>
</dbReference>
<dbReference type="EMBL" id="CP001826">
    <property type="protein sequence ID" value="ACZ43404.1"/>
    <property type="molecule type" value="Genomic_DNA"/>
</dbReference>
<dbReference type="CAZy" id="GH36">
    <property type="family name" value="Glycoside Hydrolase Family 36"/>
</dbReference>
<dbReference type="GO" id="GO:0004557">
    <property type="term" value="F:alpha-galactosidase activity"/>
    <property type="evidence" value="ECO:0007669"/>
    <property type="project" value="InterPro"/>
</dbReference>
<dbReference type="AlphaFoldDB" id="D1CI33"/>
<keyword evidence="1" id="KW-0378">Hydrolase</keyword>
<name>D1CI33_THET1</name>
<dbReference type="HOGENOM" id="CLU_023243_0_0_0"/>
<dbReference type="CDD" id="cd14791">
    <property type="entry name" value="GH36"/>
    <property type="match status" value="1"/>
</dbReference>
<evidence type="ECO:0000313" key="1">
    <source>
        <dbReference type="EMBL" id="ACZ43404.1"/>
    </source>
</evidence>
<evidence type="ECO:0000313" key="2">
    <source>
        <dbReference type="Proteomes" id="UP000000323"/>
    </source>
</evidence>
<proteinExistence type="predicted"/>
<dbReference type="Gene3D" id="3.20.20.70">
    <property type="entry name" value="Aldolase class I"/>
    <property type="match status" value="1"/>
</dbReference>
<sequence>MRGEGRTLCDFVPGSPPTWKLHNERVTVELRAFPHGLCLATLWDSKLGARWSGLAPLTYLATLPGSSQGWRLLDWSCQEEHGAVTLQVSFARGRLVLVESLWLPPDLSIIRRWVELHNGGDDMVEVEQYHFLDLLLEHDLHDSSLELLYVEAFAGHRWDRWDPGDVSFGVRQQVMTAGDALRLTVGAYQQACSWAALRRRDGFGLVFGLEYDGAAEIRLIDVSRVPGARTWRSPLPLEQGVRLTAAPIEPLHVQLEPGGVWRSPEVFLGVFAGEWDAAAHITHALVERYLSPALPDDRFPYVIFNTWGYAWDLTPDVTLHCLEVATEVGAEVFVADYGWARDVGDWMSVPARMPKLEELGRRVHAHGMLFGAWMAFANASPRSQVLLEHPEWAAWPDDWGSFGTRALCLAEPRVREWVTQQVLRVVREYELDYLVHDFELITPCRHPAHSHPPDPSGYHSAQGYNQVLRDLRHAHPQLVVENCQGGGRIMTYAMTKLHDTSITTDGAALLDSLGRRRALYGASYPFPPRYCASYMQEHPTDYACRSCMLGGPWILMDRAADWGPLEIEIARRNIALYKRIRPLFRDARVHHLRCPDGDGWDGLQLHQPSADRGVVLLFRPRGAPMVRARLRGLDPQVTYLLETASGRSWEADGGQLMEMGLHLDLPDGGSEVIFLEARR</sequence>
<dbReference type="STRING" id="525904.Tter_2515"/>
<dbReference type="Proteomes" id="UP000000323">
    <property type="component" value="Chromosome 2"/>
</dbReference>
<reference evidence="2" key="1">
    <citation type="journal article" date="2010" name="Stand. Genomic Sci.">
        <title>Complete genome sequence of 'Thermobaculum terrenum' type strain (YNP1).</title>
        <authorList>
            <person name="Kiss H."/>
            <person name="Cleland D."/>
            <person name="Lapidus A."/>
            <person name="Lucas S."/>
            <person name="Glavina Del Rio T."/>
            <person name="Nolan M."/>
            <person name="Tice H."/>
            <person name="Han C."/>
            <person name="Goodwin L."/>
            <person name="Pitluck S."/>
            <person name="Liolios K."/>
            <person name="Ivanova N."/>
            <person name="Mavromatis K."/>
            <person name="Ovchinnikova G."/>
            <person name="Pati A."/>
            <person name="Chen A."/>
            <person name="Palaniappan K."/>
            <person name="Land M."/>
            <person name="Hauser L."/>
            <person name="Chang Y."/>
            <person name="Jeffries C."/>
            <person name="Lu M."/>
            <person name="Brettin T."/>
            <person name="Detter J."/>
            <person name="Goker M."/>
            <person name="Tindall B."/>
            <person name="Beck B."/>
            <person name="McDermott T."/>
            <person name="Woyke T."/>
            <person name="Bristow J."/>
            <person name="Eisen J."/>
            <person name="Markowitz V."/>
            <person name="Hugenholtz P."/>
            <person name="Kyrpides N."/>
            <person name="Klenk H."/>
            <person name="Cheng J."/>
        </authorList>
    </citation>
    <scope>NUCLEOTIDE SEQUENCE [LARGE SCALE GENOMIC DNA]</scope>
    <source>
        <strain evidence="2">ATCC BAA-798 / YNP1</strain>
    </source>
</reference>
<dbReference type="InterPro" id="IPR038417">
    <property type="entry name" value="Alpga-gal_N_sf"/>
</dbReference>
<dbReference type="InterPro" id="IPR013785">
    <property type="entry name" value="Aldolase_TIM"/>
</dbReference>
<protein>
    <submittedName>
        <fullName evidence="1">Glycoside hydrolase clan GH-D</fullName>
    </submittedName>
</protein>
<keyword evidence="2" id="KW-1185">Reference proteome</keyword>
<accession>D1CI33</accession>
<dbReference type="Gene3D" id="2.70.98.60">
    <property type="entry name" value="alpha-galactosidase from lactobacil brevis"/>
    <property type="match status" value="1"/>
</dbReference>